<dbReference type="Gene3D" id="3.40.430.10">
    <property type="entry name" value="Dihydrofolate Reductase, subunit A"/>
    <property type="match status" value="1"/>
</dbReference>
<dbReference type="InterPro" id="IPR050765">
    <property type="entry name" value="Riboflavin_Biosynth_HTPR"/>
</dbReference>
<protein>
    <submittedName>
        <fullName evidence="2">Dihydrofolate reductase</fullName>
    </submittedName>
</protein>
<dbReference type="PANTHER" id="PTHR38011:SF11">
    <property type="entry name" value="2,5-DIAMINO-6-RIBOSYLAMINO-4(3H)-PYRIMIDINONE 5'-PHOSPHATE REDUCTASE"/>
    <property type="match status" value="1"/>
</dbReference>
<reference evidence="2 3" key="1">
    <citation type="submission" date="2016-11" db="EMBL/GenBank/DDBJ databases">
        <authorList>
            <person name="Jaros S."/>
            <person name="Januszkiewicz K."/>
            <person name="Wedrychowicz H."/>
        </authorList>
    </citation>
    <scope>NUCLEOTIDE SEQUENCE [LARGE SCALE GENOMIC DNA]</scope>
    <source>
        <strain evidence="2 3">DSM 14214</strain>
    </source>
</reference>
<accession>A0A1M6P013</accession>
<dbReference type="InterPro" id="IPR024072">
    <property type="entry name" value="DHFR-like_dom_sf"/>
</dbReference>
<dbReference type="InterPro" id="IPR002734">
    <property type="entry name" value="RibDG_C"/>
</dbReference>
<dbReference type="AlphaFoldDB" id="A0A1M6P013"/>
<evidence type="ECO:0000313" key="3">
    <source>
        <dbReference type="Proteomes" id="UP000183975"/>
    </source>
</evidence>
<gene>
    <name evidence="2" type="ORF">SAMN02745138_00983</name>
</gene>
<sequence length="184" mass="21265">MRQVVLYIAMSLDGYIADQKGSVNWLSGQDDNIDNEDTYSEFIKDVDTVLMGWKTYNQIVTELSPDEWVYSGLDTYIFTHRSLEDKDDIHFTGEQPEQLVERLKSEEGKNIWICGGAEIVNQLLKVDLIDRFHIAVIPVLLGSGTRLFPESQDKKLLRLITTKQYNGICELLYEKRSERKNNVQ</sequence>
<proteinExistence type="predicted"/>
<dbReference type="SUPFAM" id="SSF53597">
    <property type="entry name" value="Dihydrofolate reductase-like"/>
    <property type="match status" value="1"/>
</dbReference>
<dbReference type="RefSeq" id="WP_072849752.1">
    <property type="nucleotide sequence ID" value="NZ_FRAH01000012.1"/>
</dbReference>
<dbReference type="GO" id="GO:0009231">
    <property type="term" value="P:riboflavin biosynthetic process"/>
    <property type="evidence" value="ECO:0007669"/>
    <property type="project" value="InterPro"/>
</dbReference>
<dbReference type="Pfam" id="PF01872">
    <property type="entry name" value="RibD_C"/>
    <property type="match status" value="1"/>
</dbReference>
<feature type="domain" description="Bacterial bifunctional deaminase-reductase C-terminal" evidence="1">
    <location>
        <begin position="3"/>
        <end position="164"/>
    </location>
</feature>
<organism evidence="2 3">
    <name type="scientific">Anaerotignum lactatifermentans DSM 14214</name>
    <dbReference type="NCBI Taxonomy" id="1121323"/>
    <lineage>
        <taxon>Bacteria</taxon>
        <taxon>Bacillati</taxon>
        <taxon>Bacillota</taxon>
        <taxon>Clostridia</taxon>
        <taxon>Lachnospirales</taxon>
        <taxon>Anaerotignaceae</taxon>
        <taxon>Anaerotignum</taxon>
    </lineage>
</organism>
<name>A0A1M6P013_9FIRM</name>
<keyword evidence="3" id="KW-1185">Reference proteome</keyword>
<dbReference type="Proteomes" id="UP000183975">
    <property type="component" value="Unassembled WGS sequence"/>
</dbReference>
<dbReference type="PANTHER" id="PTHR38011">
    <property type="entry name" value="DIHYDROFOLATE REDUCTASE FAMILY PROTEIN (AFU_ORTHOLOGUE AFUA_8G06820)"/>
    <property type="match status" value="1"/>
</dbReference>
<dbReference type="EMBL" id="FRAH01000012">
    <property type="protein sequence ID" value="SHK01248.1"/>
    <property type="molecule type" value="Genomic_DNA"/>
</dbReference>
<dbReference type="GO" id="GO:0008703">
    <property type="term" value="F:5-amino-6-(5-phosphoribosylamino)uracil reductase activity"/>
    <property type="evidence" value="ECO:0007669"/>
    <property type="project" value="InterPro"/>
</dbReference>
<evidence type="ECO:0000259" key="1">
    <source>
        <dbReference type="Pfam" id="PF01872"/>
    </source>
</evidence>
<evidence type="ECO:0000313" key="2">
    <source>
        <dbReference type="EMBL" id="SHK01248.1"/>
    </source>
</evidence>
<dbReference type="OrthoDB" id="195113at2"/>